<dbReference type="PANTHER" id="PTHR36122:SF2">
    <property type="entry name" value="NICOTINAMIDE RIBOSIDE TRANSPORTER PNUC"/>
    <property type="match status" value="1"/>
</dbReference>
<evidence type="ECO:0000256" key="4">
    <source>
        <dbReference type="ARBA" id="ARBA00017522"/>
    </source>
</evidence>
<dbReference type="Pfam" id="PF04973">
    <property type="entry name" value="NMN_transporter"/>
    <property type="match status" value="1"/>
</dbReference>
<dbReference type="PANTHER" id="PTHR36122">
    <property type="entry name" value="NICOTINAMIDE RIBOSIDE TRANSPORTER PNUC"/>
    <property type="match status" value="1"/>
</dbReference>
<evidence type="ECO:0000256" key="9">
    <source>
        <dbReference type="ARBA" id="ARBA00023136"/>
    </source>
</evidence>
<dbReference type="InterPro" id="IPR006419">
    <property type="entry name" value="NMN_transpt_PnuC"/>
</dbReference>
<evidence type="ECO:0000256" key="3">
    <source>
        <dbReference type="ARBA" id="ARBA00006669"/>
    </source>
</evidence>
<organism evidence="11 12">
    <name type="scientific">Ideonella margarita</name>
    <dbReference type="NCBI Taxonomy" id="2984191"/>
    <lineage>
        <taxon>Bacteria</taxon>
        <taxon>Pseudomonadati</taxon>
        <taxon>Pseudomonadota</taxon>
        <taxon>Betaproteobacteria</taxon>
        <taxon>Burkholderiales</taxon>
        <taxon>Sphaerotilaceae</taxon>
        <taxon>Ideonella</taxon>
    </lineage>
</organism>
<feature type="transmembrane region" description="Helical" evidence="10">
    <location>
        <begin position="49"/>
        <end position="66"/>
    </location>
</feature>
<dbReference type="RefSeq" id="WP_341398203.1">
    <property type="nucleotide sequence ID" value="NZ_JBBUTI010000004.1"/>
</dbReference>
<protein>
    <recommendedName>
        <fullName evidence="4">Nicotinamide riboside transporter PnuC</fullName>
    </recommendedName>
</protein>
<keyword evidence="12" id="KW-1185">Reference proteome</keyword>
<name>A0ABU9C674_9BURK</name>
<evidence type="ECO:0000313" key="11">
    <source>
        <dbReference type="EMBL" id="MEK8045922.1"/>
    </source>
</evidence>
<keyword evidence="6" id="KW-1003">Cell membrane</keyword>
<dbReference type="NCBIfam" id="TIGR01528">
    <property type="entry name" value="NMN_trans_PnuC"/>
    <property type="match status" value="1"/>
</dbReference>
<evidence type="ECO:0000256" key="10">
    <source>
        <dbReference type="SAM" id="Phobius"/>
    </source>
</evidence>
<evidence type="ECO:0000256" key="7">
    <source>
        <dbReference type="ARBA" id="ARBA00022692"/>
    </source>
</evidence>
<comment type="caution">
    <text evidence="11">The sequence shown here is derived from an EMBL/GenBank/DDBJ whole genome shotgun (WGS) entry which is preliminary data.</text>
</comment>
<evidence type="ECO:0000256" key="6">
    <source>
        <dbReference type="ARBA" id="ARBA00022475"/>
    </source>
</evidence>
<comment type="similarity">
    <text evidence="3">Belongs to the nicotinamide ribonucleoside (NR) uptake permease (TC 4.B.1) family.</text>
</comment>
<comment type="subcellular location">
    <subcellularLocation>
        <location evidence="2">Cell membrane</location>
        <topology evidence="2">Multi-pass membrane protein</topology>
    </subcellularLocation>
</comment>
<gene>
    <name evidence="11" type="primary">pnuC</name>
    <name evidence="11" type="ORF">AACH00_06135</name>
</gene>
<evidence type="ECO:0000313" key="12">
    <source>
        <dbReference type="Proteomes" id="UP001379945"/>
    </source>
</evidence>
<evidence type="ECO:0000256" key="2">
    <source>
        <dbReference type="ARBA" id="ARBA00004651"/>
    </source>
</evidence>
<sequence length="228" mass="25219">MDSLLQALAPLMASAFTLWGSPVTWTEILAFGLSIWMVVCNMRVHPLGWPLAMLASALYGLLFAYSKLYGEASLQIFFIVVAGWGWWQWRRGRDASGQALTVRSMSRLWRIRAAALTLLAWPLLAALLMRHTDSDTPWLDALPTVASVTGQILLGRKLIDNWPMWVAVNLVSMALFAHKALWLTVVLYGVFTLMAMAGWRAWAQLAGHQDARAAAREASATKPGSAHV</sequence>
<evidence type="ECO:0000256" key="5">
    <source>
        <dbReference type="ARBA" id="ARBA00022448"/>
    </source>
</evidence>
<keyword evidence="5" id="KW-0813">Transport</keyword>
<feature type="transmembrane region" description="Helical" evidence="10">
    <location>
        <begin position="25"/>
        <end position="42"/>
    </location>
</feature>
<reference evidence="11 12" key="1">
    <citation type="submission" date="2024-04" db="EMBL/GenBank/DDBJ databases">
        <title>Novel species of the genus Ideonella isolated from streams.</title>
        <authorList>
            <person name="Lu H."/>
        </authorList>
    </citation>
    <scope>NUCLEOTIDE SEQUENCE [LARGE SCALE GENOMIC DNA]</scope>
    <source>
        <strain evidence="11 12">LYT19W</strain>
    </source>
</reference>
<feature type="transmembrane region" description="Helical" evidence="10">
    <location>
        <begin position="109"/>
        <end position="129"/>
    </location>
</feature>
<dbReference type="EMBL" id="JBBUTI010000004">
    <property type="protein sequence ID" value="MEK8045922.1"/>
    <property type="molecule type" value="Genomic_DNA"/>
</dbReference>
<evidence type="ECO:0000256" key="1">
    <source>
        <dbReference type="ARBA" id="ARBA00002672"/>
    </source>
</evidence>
<keyword evidence="9 10" id="KW-0472">Membrane</keyword>
<keyword evidence="8 10" id="KW-1133">Transmembrane helix</keyword>
<evidence type="ECO:0000256" key="8">
    <source>
        <dbReference type="ARBA" id="ARBA00022989"/>
    </source>
</evidence>
<accession>A0ABU9C674</accession>
<dbReference type="Proteomes" id="UP001379945">
    <property type="component" value="Unassembled WGS sequence"/>
</dbReference>
<feature type="transmembrane region" description="Helical" evidence="10">
    <location>
        <begin position="180"/>
        <end position="202"/>
    </location>
</feature>
<keyword evidence="7 10" id="KW-0812">Transmembrane</keyword>
<proteinExistence type="inferred from homology"/>
<comment type="function">
    <text evidence="1">Required for nicotinamide riboside transport across the inner membrane.</text>
</comment>
<feature type="transmembrane region" description="Helical" evidence="10">
    <location>
        <begin position="72"/>
        <end position="89"/>
    </location>
</feature>